<evidence type="ECO:0000313" key="2">
    <source>
        <dbReference type="EMBL" id="CAA2138794.1"/>
    </source>
</evidence>
<protein>
    <submittedName>
        <fullName evidence="2">Uncharacterized protein</fullName>
    </submittedName>
</protein>
<evidence type="ECO:0000313" key="3">
    <source>
        <dbReference type="EMBL" id="GJD37756.1"/>
    </source>
</evidence>
<evidence type="ECO:0000313" key="4">
    <source>
        <dbReference type="Proteomes" id="UP001055307"/>
    </source>
</evidence>
<dbReference type="EMBL" id="BPQF01000001">
    <property type="protein sequence ID" value="GJD37756.1"/>
    <property type="molecule type" value="Genomic_DNA"/>
</dbReference>
<sequence length="71" mass="7458">MGAKTKNAVAGVKARNGAKRKVSGKNLELNNTAPRPALASRLVALIDRDGTVTALFRRPDEVRAFLQGGAA</sequence>
<keyword evidence="2" id="KW-0614">Plasmid</keyword>
<evidence type="ECO:0000256" key="1">
    <source>
        <dbReference type="SAM" id="MobiDB-lite"/>
    </source>
</evidence>
<reference evidence="3" key="3">
    <citation type="submission" date="2021-08" db="EMBL/GenBank/DDBJ databases">
        <authorList>
            <person name="Tani A."/>
            <person name="Ola A."/>
            <person name="Ogura Y."/>
            <person name="Katsura K."/>
            <person name="Hayashi T."/>
        </authorList>
    </citation>
    <scope>NUCLEOTIDE SEQUENCE</scope>
    <source>
        <strain evidence="3">DSM 21893</strain>
    </source>
</reference>
<reference evidence="3" key="1">
    <citation type="journal article" date="2016" name="Front. Microbiol.">
        <title>Genome Sequence of the Piezophilic, Mesophilic Sulfate-Reducing Bacterium Desulfovibrio indicus J2T.</title>
        <authorList>
            <person name="Cao J."/>
            <person name="Maignien L."/>
            <person name="Shao Z."/>
            <person name="Alain K."/>
            <person name="Jebbar M."/>
        </authorList>
    </citation>
    <scope>NUCLEOTIDE SEQUENCE</scope>
    <source>
        <strain evidence="3">DSM 21893</strain>
    </source>
</reference>
<organism evidence="2">
    <name type="scientific">Methylobacterium bullatum</name>
    <dbReference type="NCBI Taxonomy" id="570505"/>
    <lineage>
        <taxon>Bacteria</taxon>
        <taxon>Pseudomonadati</taxon>
        <taxon>Pseudomonadota</taxon>
        <taxon>Alphaproteobacteria</taxon>
        <taxon>Hyphomicrobiales</taxon>
        <taxon>Methylobacteriaceae</taxon>
        <taxon>Methylobacterium</taxon>
    </lineage>
</organism>
<keyword evidence="4" id="KW-1185">Reference proteome</keyword>
<name>A0A679JQ70_9HYPH</name>
<dbReference type="EMBL" id="LR743510">
    <property type="protein sequence ID" value="CAA2138794.1"/>
    <property type="molecule type" value="Genomic_DNA"/>
</dbReference>
<geneLocation type="plasmid" evidence="2">
    <name>1</name>
</geneLocation>
<proteinExistence type="predicted"/>
<gene>
    <name evidence="2" type="ORF">MBLL_01317</name>
    <name evidence="3" type="ORF">OICFNHDK_0194</name>
</gene>
<dbReference type="AlphaFoldDB" id="A0A679JQ70"/>
<dbReference type="RefSeq" id="WP_192216209.1">
    <property type="nucleotide sequence ID" value="NZ_NKUG01000138.1"/>
</dbReference>
<reference evidence="2" key="2">
    <citation type="submission" date="2019-12" db="EMBL/GenBank/DDBJ databases">
        <authorList>
            <person name="Cremers G."/>
        </authorList>
    </citation>
    <scope>NUCLEOTIDE SEQUENCE</scope>
    <source>
        <strain evidence="2">Mbul2</strain>
        <plasmid evidence="2">1</plasmid>
    </source>
</reference>
<accession>A0A679JQ70</accession>
<dbReference type="Proteomes" id="UP001055307">
    <property type="component" value="Unassembled WGS sequence"/>
</dbReference>
<feature type="region of interest" description="Disordered" evidence="1">
    <location>
        <begin position="1"/>
        <end position="29"/>
    </location>
</feature>